<keyword evidence="2" id="KW-0540">Nuclease</keyword>
<dbReference type="PANTHER" id="PTHR30015:SF7">
    <property type="entry name" value="TYPE IV METHYL-DIRECTED RESTRICTION ENZYME ECOKMRR"/>
    <property type="match status" value="1"/>
</dbReference>
<dbReference type="RefSeq" id="WP_101266396.1">
    <property type="nucleotide sequence ID" value="NZ_NWTK01000006.1"/>
</dbReference>
<name>A0A2N3KU69_9PROT</name>
<proteinExistence type="predicted"/>
<reference evidence="2 3" key="1">
    <citation type="submission" date="2017-09" db="EMBL/GenBank/DDBJ databases">
        <title>Biodiversity and function of Thalassospira species in the particle-attached aromatic-hydrocarbon-degrading consortia from the surface seawater of the South China Sea.</title>
        <authorList>
            <person name="Dong C."/>
            <person name="Liu R."/>
            <person name="Shao Z."/>
        </authorList>
    </citation>
    <scope>NUCLEOTIDE SEQUENCE [LARGE SCALE GENOMIC DNA]</scope>
    <source>
        <strain evidence="2 3">CSC1P2</strain>
    </source>
</reference>
<dbReference type="InterPro" id="IPR052906">
    <property type="entry name" value="Type_IV_Methyl-Rstrct_Enzyme"/>
</dbReference>
<evidence type="ECO:0000313" key="2">
    <source>
        <dbReference type="EMBL" id="PKR54050.1"/>
    </source>
</evidence>
<dbReference type="SUPFAM" id="SSF52980">
    <property type="entry name" value="Restriction endonuclease-like"/>
    <property type="match status" value="1"/>
</dbReference>
<keyword evidence="2" id="KW-0378">Hydrolase</keyword>
<dbReference type="GO" id="GO:0003677">
    <property type="term" value="F:DNA binding"/>
    <property type="evidence" value="ECO:0007669"/>
    <property type="project" value="InterPro"/>
</dbReference>
<gene>
    <name evidence="2" type="ORF">COO20_10865</name>
</gene>
<evidence type="ECO:0000313" key="3">
    <source>
        <dbReference type="Proteomes" id="UP000233597"/>
    </source>
</evidence>
<sequence>MSRTIWGLHMSTEHETVPVDQGYVTIGWHHMGDLSTLPADREAFKQRFREAYDDAKAGAIPVQAGVLYRFAYEMQQGDYVIYPSKIDRMVHIGQITSDYQYLPNAPYDCPNRREVKWLAHVPRTDFSQSALHEIGSALTLFTVTSHAEEFMAALAGEATGANDVDDESVEEVSTQVEESTEDFIIKRLKSKLTPYEFEKFVAHLLTRMGFFARVTSQSADGGIDIIAHKDELGFEPPIIKVQCKQTLESVGRPKVQELHGAIEQGEHGLFVTLGTYTSDARTFERGKPNLRLIDGPGLVDLIYNHYERFEPRYQMLLPLKRTYIPGPSISSAD</sequence>
<organism evidence="2 3">
    <name type="scientific">Thalassospira marina</name>
    <dbReference type="NCBI Taxonomy" id="2048283"/>
    <lineage>
        <taxon>Bacteria</taxon>
        <taxon>Pseudomonadati</taxon>
        <taxon>Pseudomonadota</taxon>
        <taxon>Alphaproteobacteria</taxon>
        <taxon>Rhodospirillales</taxon>
        <taxon>Thalassospiraceae</taxon>
        <taxon>Thalassospira</taxon>
    </lineage>
</organism>
<dbReference type="InterPro" id="IPR011856">
    <property type="entry name" value="tRNA_endonuc-like_dom_sf"/>
</dbReference>
<dbReference type="InterPro" id="IPR011335">
    <property type="entry name" value="Restrct_endonuc-II-like"/>
</dbReference>
<dbReference type="GO" id="GO:0015666">
    <property type="term" value="F:restriction endodeoxyribonuclease activity"/>
    <property type="evidence" value="ECO:0007669"/>
    <property type="project" value="TreeGrafter"/>
</dbReference>
<dbReference type="EMBL" id="NWTK01000006">
    <property type="protein sequence ID" value="PKR54050.1"/>
    <property type="molecule type" value="Genomic_DNA"/>
</dbReference>
<dbReference type="Pfam" id="PF04471">
    <property type="entry name" value="Mrr_cat"/>
    <property type="match status" value="1"/>
</dbReference>
<dbReference type="GO" id="GO:0009307">
    <property type="term" value="P:DNA restriction-modification system"/>
    <property type="evidence" value="ECO:0007669"/>
    <property type="project" value="InterPro"/>
</dbReference>
<dbReference type="AlphaFoldDB" id="A0A2N3KU69"/>
<evidence type="ECO:0000259" key="1">
    <source>
        <dbReference type="Pfam" id="PF04471"/>
    </source>
</evidence>
<dbReference type="OrthoDB" id="9781481at2"/>
<accession>A0A2N3KU69</accession>
<feature type="domain" description="Restriction endonuclease type IV Mrr" evidence="1">
    <location>
        <begin position="191"/>
        <end position="302"/>
    </location>
</feature>
<keyword evidence="2" id="KW-0255">Endonuclease</keyword>
<comment type="caution">
    <text evidence="2">The sequence shown here is derived from an EMBL/GenBank/DDBJ whole genome shotgun (WGS) entry which is preliminary data.</text>
</comment>
<dbReference type="Proteomes" id="UP000233597">
    <property type="component" value="Unassembled WGS sequence"/>
</dbReference>
<dbReference type="Gene3D" id="3.40.1350.10">
    <property type="match status" value="1"/>
</dbReference>
<dbReference type="PANTHER" id="PTHR30015">
    <property type="entry name" value="MRR RESTRICTION SYSTEM PROTEIN"/>
    <property type="match status" value="1"/>
</dbReference>
<protein>
    <submittedName>
        <fullName evidence="2">Restriction endonuclease</fullName>
    </submittedName>
</protein>
<dbReference type="InterPro" id="IPR007560">
    <property type="entry name" value="Restrct_endonuc_IV_Mrr"/>
</dbReference>